<dbReference type="OrthoDB" id="10263206at2759"/>
<gene>
    <name evidence="2" type="ORF">EDI_007420</name>
</gene>
<accession>B0ECE3</accession>
<proteinExistence type="predicted"/>
<dbReference type="GeneID" id="5880947"/>
<dbReference type="Gene3D" id="1.10.8.270">
    <property type="entry name" value="putative rabgap domain of human tbc1 domain family member 14 like domains"/>
    <property type="match status" value="1"/>
</dbReference>
<dbReference type="AlphaFoldDB" id="B0ECE3"/>
<dbReference type="PANTHER" id="PTHR22957">
    <property type="entry name" value="TBC1 DOMAIN FAMILY MEMBER GTPASE-ACTIVATING PROTEIN"/>
    <property type="match status" value="1"/>
</dbReference>
<dbReference type="VEuPathDB" id="AmoebaDB:EDI_007420"/>
<dbReference type="GO" id="GO:0005096">
    <property type="term" value="F:GTPase activator activity"/>
    <property type="evidence" value="ECO:0007669"/>
    <property type="project" value="TreeGrafter"/>
</dbReference>
<evidence type="ECO:0000313" key="3">
    <source>
        <dbReference type="Proteomes" id="UP000008076"/>
    </source>
</evidence>
<dbReference type="GO" id="GO:0006886">
    <property type="term" value="P:intracellular protein transport"/>
    <property type="evidence" value="ECO:0007669"/>
    <property type="project" value="TreeGrafter"/>
</dbReference>
<protein>
    <recommendedName>
        <fullName evidence="1">Rab-GAP TBC domain-containing protein</fullName>
    </recommendedName>
</protein>
<reference evidence="3" key="1">
    <citation type="submission" date="2007-12" db="EMBL/GenBank/DDBJ databases">
        <title>Annotation of Entamoeba dispar SAW760.</title>
        <authorList>
            <person name="Lorenzi H."/>
            <person name="Inman J."/>
            <person name="Schobel S."/>
            <person name="Amedeo P."/>
            <person name="Caler E."/>
        </authorList>
    </citation>
    <scope>NUCLEOTIDE SEQUENCE [LARGE SCALE GENOMIC DNA]</scope>
    <source>
        <strain evidence="3">ATCC PRA-260 / SAW760</strain>
    </source>
</reference>
<keyword evidence="3" id="KW-1185">Reference proteome</keyword>
<organism evidence="3">
    <name type="scientific">Entamoeba dispar (strain ATCC PRA-260 / SAW760)</name>
    <dbReference type="NCBI Taxonomy" id="370354"/>
    <lineage>
        <taxon>Eukaryota</taxon>
        <taxon>Amoebozoa</taxon>
        <taxon>Evosea</taxon>
        <taxon>Archamoebae</taxon>
        <taxon>Mastigamoebida</taxon>
        <taxon>Entamoebidae</taxon>
        <taxon>Entamoeba</taxon>
    </lineage>
</organism>
<dbReference type="PROSITE" id="PS50086">
    <property type="entry name" value="TBC_RABGAP"/>
    <property type="match status" value="1"/>
</dbReference>
<dbReference type="InterPro" id="IPR000195">
    <property type="entry name" value="Rab-GAP-TBC_dom"/>
</dbReference>
<dbReference type="eggNOG" id="KOG4567">
    <property type="taxonomic scope" value="Eukaryota"/>
</dbReference>
<dbReference type="PANTHER" id="PTHR22957:SF27">
    <property type="entry name" value="TBC1 DOMAIN FAMILY MEMBER 13"/>
    <property type="match status" value="1"/>
</dbReference>
<dbReference type="InterPro" id="IPR035969">
    <property type="entry name" value="Rab-GAP_TBC_sf"/>
</dbReference>
<dbReference type="SUPFAM" id="SSF47923">
    <property type="entry name" value="Ypt/Rab-GAP domain of gyp1p"/>
    <property type="match status" value="2"/>
</dbReference>
<dbReference type="KEGG" id="edi:EDI_007420"/>
<feature type="domain" description="Rab-GAP TBC" evidence="1">
    <location>
        <begin position="48"/>
        <end position="260"/>
    </location>
</feature>
<dbReference type="RefSeq" id="XP_001735973.1">
    <property type="nucleotide sequence ID" value="XM_001735921.1"/>
</dbReference>
<name>B0ECE3_ENTDS</name>
<dbReference type="SMART" id="SM00164">
    <property type="entry name" value="TBC"/>
    <property type="match status" value="1"/>
</dbReference>
<sequence length="324" mass="38509">MSVQSETVTKRTFSFSRRKIEHAFNQVVLDVESIKTIIRKKGIPEDILQKNIFRSKIWKVFFGFLPENTALWIDKERMYTLQYSQFLNDFYYNIDFPKTETLIVLQKDISRIFPDNPFFKDEENLESVQRILFVNCIFNKSIKYVQGMHEMCGLIFYVFSQSGQSREVVEAEAYFGFTTLVVRFRDWFDKACDNKPTGLKECFKNIDSILKIYDYELWKYLNKLNVDVTCYSFRWVSMLFIDDFSIKDVIKIWDVLLSGFDSQQIFIDIICITIAIIELHREFLLKSDSDVCLHHLMNIKNTADSVLERACKVRKFVESKHVFH</sequence>
<dbReference type="Pfam" id="PF00566">
    <property type="entry name" value="RabGAP-TBC"/>
    <property type="match status" value="1"/>
</dbReference>
<dbReference type="EMBL" id="DS548729">
    <property type="protein sequence ID" value="EDR27786.1"/>
    <property type="molecule type" value="Genomic_DNA"/>
</dbReference>
<dbReference type="OMA" id="WHEICAM"/>
<evidence type="ECO:0000313" key="2">
    <source>
        <dbReference type="EMBL" id="EDR27786.1"/>
    </source>
</evidence>
<evidence type="ECO:0000259" key="1">
    <source>
        <dbReference type="PROSITE" id="PS50086"/>
    </source>
</evidence>
<dbReference type="Proteomes" id="UP000008076">
    <property type="component" value="Unassembled WGS sequence"/>
</dbReference>
<dbReference type="Gene3D" id="1.10.472.80">
    <property type="entry name" value="Ypt/Rab-GAP domain of gyp1p, domain 3"/>
    <property type="match status" value="1"/>
</dbReference>